<protein>
    <recommendedName>
        <fullName evidence="3">Leucine-rich repeat protein</fullName>
    </recommendedName>
</protein>
<dbReference type="EMBL" id="JATAAI010000023">
    <property type="protein sequence ID" value="KAK1737770.1"/>
    <property type="molecule type" value="Genomic_DNA"/>
</dbReference>
<sequence length="346" mass="38615">NAVAVTQVTISRTGSDPPLLIGSSYCLLSCCRGVVLMDEEREEVAAAVIAAVRQELAAGEGFNELFNAVFGNENNNVVENYVYSGGRPPRNVGSVIIHNSVREIPRGAFQSCYQLTGVVFGNMLDGIEQRAFQFCESLRGVTMPSVRSVGVDAFYRCQQLEYAVFGVDLQYVGRRAFGNCPSLRRITIPLKDIIIDDGAFHCDNLATVDLVGADDLQKTISSLHMERWTDEINQEINRINRVLPGLEDWEKTSEIVEWSERVRRKLNRHKREHQVVVKEAMTLLELALWKAKLDEAEGEEDGNGEAALEFQPKKARIDVDSARKALRITSGTNVMIKNVLPFLKLV</sequence>
<dbReference type="PANTHER" id="PTHR45661:SF3">
    <property type="entry name" value="IG-LIKE DOMAIN-CONTAINING PROTEIN"/>
    <property type="match status" value="1"/>
</dbReference>
<proteinExistence type="predicted"/>
<gene>
    <name evidence="1" type="ORF">QTG54_011542</name>
</gene>
<dbReference type="InterPro" id="IPR032675">
    <property type="entry name" value="LRR_dom_sf"/>
</dbReference>
<evidence type="ECO:0008006" key="3">
    <source>
        <dbReference type="Google" id="ProtNLM"/>
    </source>
</evidence>
<dbReference type="Proteomes" id="UP001224775">
    <property type="component" value="Unassembled WGS sequence"/>
</dbReference>
<comment type="caution">
    <text evidence="1">The sequence shown here is derived from an EMBL/GenBank/DDBJ whole genome shotgun (WGS) entry which is preliminary data.</text>
</comment>
<evidence type="ECO:0000313" key="1">
    <source>
        <dbReference type="EMBL" id="KAK1737770.1"/>
    </source>
</evidence>
<keyword evidence="2" id="KW-1185">Reference proteome</keyword>
<dbReference type="SUPFAM" id="SSF52058">
    <property type="entry name" value="L domain-like"/>
    <property type="match status" value="1"/>
</dbReference>
<dbReference type="InterPro" id="IPR053139">
    <property type="entry name" value="Surface_bspA-like"/>
</dbReference>
<feature type="non-terminal residue" evidence="1">
    <location>
        <position position="1"/>
    </location>
</feature>
<dbReference type="Gene3D" id="3.80.10.10">
    <property type="entry name" value="Ribonuclease Inhibitor"/>
    <property type="match status" value="1"/>
</dbReference>
<organism evidence="1 2">
    <name type="scientific">Skeletonema marinoi</name>
    <dbReference type="NCBI Taxonomy" id="267567"/>
    <lineage>
        <taxon>Eukaryota</taxon>
        <taxon>Sar</taxon>
        <taxon>Stramenopiles</taxon>
        <taxon>Ochrophyta</taxon>
        <taxon>Bacillariophyta</taxon>
        <taxon>Coscinodiscophyceae</taxon>
        <taxon>Thalassiosirophycidae</taxon>
        <taxon>Thalassiosirales</taxon>
        <taxon>Skeletonemataceae</taxon>
        <taxon>Skeletonema</taxon>
        <taxon>Skeletonema marinoi-dohrnii complex</taxon>
    </lineage>
</organism>
<evidence type="ECO:0000313" key="2">
    <source>
        <dbReference type="Proteomes" id="UP001224775"/>
    </source>
</evidence>
<accession>A0AAD8Y2D6</accession>
<dbReference type="PANTHER" id="PTHR45661">
    <property type="entry name" value="SURFACE ANTIGEN"/>
    <property type="match status" value="1"/>
</dbReference>
<dbReference type="AlphaFoldDB" id="A0AAD8Y2D6"/>
<dbReference type="InterPro" id="IPR026906">
    <property type="entry name" value="LRR_5"/>
</dbReference>
<name>A0AAD8Y2D6_9STRA</name>
<reference evidence="1" key="1">
    <citation type="submission" date="2023-06" db="EMBL/GenBank/DDBJ databases">
        <title>Survivors Of The Sea: Transcriptome response of Skeletonema marinoi to long-term dormancy.</title>
        <authorList>
            <person name="Pinder M.I.M."/>
            <person name="Kourtchenko O."/>
            <person name="Robertson E.K."/>
            <person name="Larsson T."/>
            <person name="Maumus F."/>
            <person name="Osuna-Cruz C.M."/>
            <person name="Vancaester E."/>
            <person name="Stenow R."/>
            <person name="Vandepoele K."/>
            <person name="Ploug H."/>
            <person name="Bruchert V."/>
            <person name="Godhe A."/>
            <person name="Topel M."/>
        </authorList>
    </citation>
    <scope>NUCLEOTIDE SEQUENCE</scope>
    <source>
        <strain evidence="1">R05AC</strain>
    </source>
</reference>
<dbReference type="Pfam" id="PF13306">
    <property type="entry name" value="LRR_5"/>
    <property type="match status" value="1"/>
</dbReference>